<sequence>MRVVWGAAVLCLTLAGSAGARPAEITWDWYRNAETYLRYAHPDPAMATKYFRLAAEAGNDAAQYKLGEHYLNGIGVAADPVQACAWFDKAASAGNRYAAVKLGECFQKGVGLARDPVAAVKWYEVAIAKGNPYGSHMLGMMLADGDGVPKDEKRARDCLELSVRETGDPWAKWRLARLIGPREPDRARRLFAEAAAQGNIESWLALNPD</sequence>
<dbReference type="AlphaFoldDB" id="A0A7V7PK39"/>
<dbReference type="Proteomes" id="UP000432089">
    <property type="component" value="Unassembled WGS sequence"/>
</dbReference>
<evidence type="ECO:0000313" key="2">
    <source>
        <dbReference type="EMBL" id="KAB0675831.1"/>
    </source>
</evidence>
<reference evidence="2 3" key="1">
    <citation type="submission" date="2019-09" db="EMBL/GenBank/DDBJ databases">
        <title>YIM 132180 draft genome.</title>
        <authorList>
            <person name="Zhang K."/>
        </authorList>
    </citation>
    <scope>NUCLEOTIDE SEQUENCE [LARGE SCALE GENOMIC DNA]</scope>
    <source>
        <strain evidence="2 3">YIM 132180</strain>
    </source>
</reference>
<dbReference type="RefSeq" id="WP_150973957.1">
    <property type="nucleotide sequence ID" value="NZ_VZDO01000029.1"/>
</dbReference>
<dbReference type="InterPro" id="IPR006597">
    <property type="entry name" value="Sel1-like"/>
</dbReference>
<gene>
    <name evidence="2" type="ORF">F6X38_22765</name>
</gene>
<dbReference type="Gene3D" id="1.25.40.10">
    <property type="entry name" value="Tetratricopeptide repeat domain"/>
    <property type="match status" value="1"/>
</dbReference>
<comment type="caution">
    <text evidence="2">The sequence shown here is derived from an EMBL/GenBank/DDBJ whole genome shotgun (WGS) entry which is preliminary data.</text>
</comment>
<accession>A0A7V7PK39</accession>
<feature type="chain" id="PRO_5031037760" evidence="1">
    <location>
        <begin position="21"/>
        <end position="209"/>
    </location>
</feature>
<dbReference type="PANTHER" id="PTHR45011">
    <property type="entry name" value="DAP3-BINDING CELL DEATH ENHANCER 1"/>
    <property type="match status" value="1"/>
</dbReference>
<feature type="signal peptide" evidence="1">
    <location>
        <begin position="1"/>
        <end position="20"/>
    </location>
</feature>
<keyword evidence="3" id="KW-1185">Reference proteome</keyword>
<dbReference type="InterPro" id="IPR052748">
    <property type="entry name" value="ISR_Activator"/>
</dbReference>
<evidence type="ECO:0000313" key="3">
    <source>
        <dbReference type="Proteomes" id="UP000432089"/>
    </source>
</evidence>
<dbReference type="InterPro" id="IPR011990">
    <property type="entry name" value="TPR-like_helical_dom_sf"/>
</dbReference>
<name>A0A7V7PK39_9HYPH</name>
<evidence type="ECO:0000256" key="1">
    <source>
        <dbReference type="SAM" id="SignalP"/>
    </source>
</evidence>
<protein>
    <submittedName>
        <fullName evidence="2">Sel1 repeat family protein</fullName>
    </submittedName>
</protein>
<keyword evidence="1" id="KW-0732">Signal</keyword>
<dbReference type="Pfam" id="PF08238">
    <property type="entry name" value="Sel1"/>
    <property type="match status" value="5"/>
</dbReference>
<dbReference type="PANTHER" id="PTHR45011:SF1">
    <property type="entry name" value="DAP3-BINDING CELL DEATH ENHANCER 1"/>
    <property type="match status" value="1"/>
</dbReference>
<dbReference type="SUPFAM" id="SSF81901">
    <property type="entry name" value="HCP-like"/>
    <property type="match status" value="1"/>
</dbReference>
<dbReference type="EMBL" id="VZDO01000029">
    <property type="protein sequence ID" value="KAB0675831.1"/>
    <property type="molecule type" value="Genomic_DNA"/>
</dbReference>
<organism evidence="2 3">
    <name type="scientific">Plantimonas leprariae</name>
    <dbReference type="NCBI Taxonomy" id="2615207"/>
    <lineage>
        <taxon>Bacteria</taxon>
        <taxon>Pseudomonadati</taxon>
        <taxon>Pseudomonadota</taxon>
        <taxon>Alphaproteobacteria</taxon>
        <taxon>Hyphomicrobiales</taxon>
        <taxon>Aurantimonadaceae</taxon>
        <taxon>Plantimonas</taxon>
    </lineage>
</organism>
<proteinExistence type="predicted"/>
<dbReference type="SMART" id="SM00671">
    <property type="entry name" value="SEL1"/>
    <property type="match status" value="5"/>
</dbReference>